<evidence type="ECO:0000256" key="6">
    <source>
        <dbReference type="ARBA" id="ARBA00022741"/>
    </source>
</evidence>
<evidence type="ECO:0000256" key="11">
    <source>
        <dbReference type="ARBA" id="ARBA00022917"/>
    </source>
</evidence>
<feature type="domain" description="ABC transporter" evidence="13">
    <location>
        <begin position="321"/>
        <end position="538"/>
    </location>
</feature>
<keyword evidence="12" id="KW-0175">Coiled coil</keyword>
<dbReference type="GO" id="GO:0000049">
    <property type="term" value="F:tRNA binding"/>
    <property type="evidence" value="ECO:0007669"/>
    <property type="project" value="UniProtKB-KW"/>
</dbReference>
<dbReference type="GO" id="GO:0003677">
    <property type="term" value="F:DNA binding"/>
    <property type="evidence" value="ECO:0007669"/>
    <property type="project" value="InterPro"/>
</dbReference>
<dbReference type="InterPro" id="IPR003593">
    <property type="entry name" value="AAA+_ATPase"/>
</dbReference>
<dbReference type="Gene3D" id="1.10.287.380">
    <property type="entry name" value="Valyl-tRNA synthetase, C-terminal domain"/>
    <property type="match status" value="1"/>
</dbReference>
<evidence type="ECO:0000256" key="1">
    <source>
        <dbReference type="ARBA" id="ARBA00005868"/>
    </source>
</evidence>
<reference evidence="14 15" key="1">
    <citation type="submission" date="2017-09" db="EMBL/GenBank/DDBJ databases">
        <title>Bacterial strain isolated from the female urinary microbiota.</title>
        <authorList>
            <person name="Thomas-White K."/>
            <person name="Kumar N."/>
            <person name="Forster S."/>
            <person name="Putonti C."/>
            <person name="Lawley T."/>
            <person name="Wolfe A.J."/>
        </authorList>
    </citation>
    <scope>NUCLEOTIDE SEQUENCE [LARGE SCALE GENOMIC DNA]</scope>
    <source>
        <strain evidence="14 15">UMB0852</strain>
    </source>
</reference>
<dbReference type="SMART" id="SM00382">
    <property type="entry name" value="AAA"/>
    <property type="match status" value="2"/>
</dbReference>
<dbReference type="FunFam" id="3.40.50.300:FF:000183">
    <property type="entry name" value="ABC transporter ATP-binding protein yjjK"/>
    <property type="match status" value="1"/>
</dbReference>
<evidence type="ECO:0000256" key="7">
    <source>
        <dbReference type="ARBA" id="ARBA00022801"/>
    </source>
</evidence>
<dbReference type="Gene3D" id="3.40.50.300">
    <property type="entry name" value="P-loop containing nucleotide triphosphate hydrolases"/>
    <property type="match status" value="2"/>
</dbReference>
<feature type="domain" description="ABC transporter" evidence="13">
    <location>
        <begin position="4"/>
        <end position="255"/>
    </location>
</feature>
<evidence type="ECO:0000256" key="10">
    <source>
        <dbReference type="ARBA" id="ARBA00022884"/>
    </source>
</evidence>
<keyword evidence="11" id="KW-0648">Protein biosynthesis</keyword>
<keyword evidence="9" id="KW-0810">Translation regulation</keyword>
<dbReference type="InterPro" id="IPR037118">
    <property type="entry name" value="Val-tRNA_synth_C_sf"/>
</dbReference>
<dbReference type="FunFam" id="3.40.50.300:FF:000011">
    <property type="entry name" value="Putative ABC transporter ATP-binding component"/>
    <property type="match status" value="1"/>
</dbReference>
<keyword evidence="5" id="KW-0677">Repeat</keyword>
<evidence type="ECO:0000256" key="9">
    <source>
        <dbReference type="ARBA" id="ARBA00022845"/>
    </source>
</evidence>
<dbReference type="GO" id="GO:0016887">
    <property type="term" value="F:ATP hydrolysis activity"/>
    <property type="evidence" value="ECO:0007669"/>
    <property type="project" value="InterPro"/>
</dbReference>
<feature type="coiled-coil region" evidence="12">
    <location>
        <begin position="243"/>
        <end position="270"/>
    </location>
</feature>
<keyword evidence="3" id="KW-0820">tRNA-binding</keyword>
<dbReference type="PANTHER" id="PTHR42855">
    <property type="entry name" value="ABC TRANSPORTER ATP-BINDING SUBUNIT"/>
    <property type="match status" value="1"/>
</dbReference>
<keyword evidence="10" id="KW-0694">RNA-binding</keyword>
<evidence type="ECO:0000256" key="5">
    <source>
        <dbReference type="ARBA" id="ARBA00022737"/>
    </source>
</evidence>
<comment type="caution">
    <text evidence="14">The sequence shown here is derived from an EMBL/GenBank/DDBJ whole genome shotgun (WGS) entry which is preliminary data.</text>
</comment>
<gene>
    <name evidence="14" type="ORF">CJ205_01110</name>
</gene>
<dbReference type="GO" id="GO:0005524">
    <property type="term" value="F:ATP binding"/>
    <property type="evidence" value="ECO:0007669"/>
    <property type="project" value="UniProtKB-KW"/>
</dbReference>
<dbReference type="Proteomes" id="UP000235682">
    <property type="component" value="Unassembled WGS sequence"/>
</dbReference>
<keyword evidence="4" id="KW-0699">rRNA-binding</keyword>
<comment type="similarity">
    <text evidence="1">Belongs to the ABC transporter superfamily. ABCF family. Translational throttle EttA subfamily.</text>
</comment>
<dbReference type="RefSeq" id="WP_102227806.1">
    <property type="nucleotide sequence ID" value="NZ_PNFY01000019.1"/>
</dbReference>
<evidence type="ECO:0000313" key="14">
    <source>
        <dbReference type="EMBL" id="PMC59095.1"/>
    </source>
</evidence>
<dbReference type="GO" id="GO:0006412">
    <property type="term" value="P:translation"/>
    <property type="evidence" value="ECO:0007669"/>
    <property type="project" value="UniProtKB-KW"/>
</dbReference>
<protein>
    <submittedName>
        <fullName evidence="14">Multidrug ABC transporter ATP-binding protein</fullName>
    </submittedName>
</protein>
<dbReference type="STRING" id="84521.SAMN04487994_100354"/>
<dbReference type="PANTHER" id="PTHR42855:SF1">
    <property type="entry name" value="ABC TRANSPORTER DOMAIN-CONTAINING PROTEIN"/>
    <property type="match status" value="1"/>
</dbReference>
<feature type="coiled-coil region" evidence="12">
    <location>
        <begin position="602"/>
        <end position="629"/>
    </location>
</feature>
<dbReference type="Pfam" id="PF12848">
    <property type="entry name" value="ABC_tran_Xtn"/>
    <property type="match status" value="1"/>
</dbReference>
<evidence type="ECO:0000256" key="2">
    <source>
        <dbReference type="ARBA" id="ARBA00022490"/>
    </source>
</evidence>
<dbReference type="InterPro" id="IPR027417">
    <property type="entry name" value="P-loop_NTPase"/>
</dbReference>
<dbReference type="CDD" id="cd03221">
    <property type="entry name" value="ABCF_EF-3"/>
    <property type="match status" value="2"/>
</dbReference>
<evidence type="ECO:0000256" key="12">
    <source>
        <dbReference type="SAM" id="Coils"/>
    </source>
</evidence>
<dbReference type="Pfam" id="PF00005">
    <property type="entry name" value="ABC_tran"/>
    <property type="match status" value="2"/>
</dbReference>
<dbReference type="InterPro" id="IPR032524">
    <property type="entry name" value="ABC_tran_C"/>
</dbReference>
<evidence type="ECO:0000256" key="4">
    <source>
        <dbReference type="ARBA" id="ARBA00022730"/>
    </source>
</evidence>
<dbReference type="GO" id="GO:0006417">
    <property type="term" value="P:regulation of translation"/>
    <property type="evidence" value="ECO:0007669"/>
    <property type="project" value="UniProtKB-KW"/>
</dbReference>
<dbReference type="InterPro" id="IPR003439">
    <property type="entry name" value="ABC_transporter-like_ATP-bd"/>
</dbReference>
<evidence type="ECO:0000259" key="13">
    <source>
        <dbReference type="PROSITE" id="PS50893"/>
    </source>
</evidence>
<dbReference type="AlphaFoldDB" id="A0A2N6SPU9"/>
<evidence type="ECO:0000256" key="8">
    <source>
        <dbReference type="ARBA" id="ARBA00022840"/>
    </source>
</evidence>
<keyword evidence="6" id="KW-0547">Nucleotide-binding</keyword>
<keyword evidence="2" id="KW-0963">Cytoplasm</keyword>
<dbReference type="InterPro" id="IPR032781">
    <property type="entry name" value="ABC_tran_Xtn"/>
</dbReference>
<evidence type="ECO:0000313" key="15">
    <source>
        <dbReference type="Proteomes" id="UP000235682"/>
    </source>
</evidence>
<keyword evidence="7" id="KW-0378">Hydrolase</keyword>
<keyword evidence="8 14" id="KW-0067">ATP-binding</keyword>
<dbReference type="GO" id="GO:0019843">
    <property type="term" value="F:rRNA binding"/>
    <property type="evidence" value="ECO:0007669"/>
    <property type="project" value="UniProtKB-KW"/>
</dbReference>
<dbReference type="InterPro" id="IPR051309">
    <property type="entry name" value="ABCF_ATPase"/>
</dbReference>
<keyword evidence="15" id="KW-1185">Reference proteome</keyword>
<organism evidence="14 15">
    <name type="scientific">Dolosicoccus paucivorans</name>
    <dbReference type="NCBI Taxonomy" id="84521"/>
    <lineage>
        <taxon>Bacteria</taxon>
        <taxon>Bacillati</taxon>
        <taxon>Bacillota</taxon>
        <taxon>Bacilli</taxon>
        <taxon>Lactobacillales</taxon>
        <taxon>Aerococcaceae</taxon>
        <taxon>Dolosicoccus</taxon>
    </lineage>
</organism>
<proteinExistence type="inferred from homology"/>
<name>A0A2N6SPU9_9LACT</name>
<accession>A0A2N6SPU9</accession>
<sequence length="631" mass="72480">MKELAIEQLYKTYGVKKLAEGVDLSIKTGDRIGLIGPNGTGKSSLLKVIAGLEGYDSGQILKPNDYTISYLDQNPVFDPDKTILETIYDSPTPLVQLVLRYETIRLQLEDNPQDEALQQSFMRMSEEMSEKGGWDVETKARTILSQLGLTQLNQTLGESSGGQRKRVGIAQALIASSDLLILDEPTNHLDVDSIQWLERYLSNYPGAVLLVTHDRYFLDRVVNQIVELRHGKLTYYKGAYQDYLEQRAEREALQARMQEKEDRLFTQELAWMRTGARARTTKQQARIDRFESLKENIQSRDQQDRDIELDFSQQRIGNQVMELEDVTVEIGGKTVVKDLTHVFVKGDRVGIIGDNGVGKTTFLNVLAERYPVSNGVYKVGQTVRFAYYRQLDEDLPGDKRILEYLSDMADNFKRPDGTTASAAQMLERFNFDRHSHRVTIDTLSGGEKRRLYLLSLLIQEPNVLLLDEPTNDLDIDTLTILESYLEDFKGVVVVVSHDRYFLDKTVHQLLDIKGHGEFEWYWGSYTEYLETVKTMTSKPKPVKEATAVEKVNEEPKEDKPRRMTYHEKKEWAELPDLIEKYETMLDDISNEMNESGSDAGKLMELQEQLEATEMSLMEAYERYEFLEQLSM</sequence>
<dbReference type="Pfam" id="PF16326">
    <property type="entry name" value="ABC_tran_CTD"/>
    <property type="match status" value="1"/>
</dbReference>
<dbReference type="OrthoDB" id="9760950at2"/>
<dbReference type="EMBL" id="PNHE01000002">
    <property type="protein sequence ID" value="PMC59095.1"/>
    <property type="molecule type" value="Genomic_DNA"/>
</dbReference>
<dbReference type="PROSITE" id="PS50893">
    <property type="entry name" value="ABC_TRANSPORTER_2"/>
    <property type="match status" value="2"/>
</dbReference>
<dbReference type="SUPFAM" id="SSF52540">
    <property type="entry name" value="P-loop containing nucleoside triphosphate hydrolases"/>
    <property type="match status" value="2"/>
</dbReference>
<evidence type="ECO:0000256" key="3">
    <source>
        <dbReference type="ARBA" id="ARBA00022555"/>
    </source>
</evidence>